<feature type="chain" id="PRO_5042200956" description="Secreted protein" evidence="1">
    <location>
        <begin position="21"/>
        <end position="80"/>
    </location>
</feature>
<keyword evidence="3" id="KW-1185">Reference proteome</keyword>
<organism evidence="2 3">
    <name type="scientific">Cymbomonas tetramitiformis</name>
    <dbReference type="NCBI Taxonomy" id="36881"/>
    <lineage>
        <taxon>Eukaryota</taxon>
        <taxon>Viridiplantae</taxon>
        <taxon>Chlorophyta</taxon>
        <taxon>Pyramimonadophyceae</taxon>
        <taxon>Pyramimonadales</taxon>
        <taxon>Pyramimonadaceae</taxon>
        <taxon>Cymbomonas</taxon>
    </lineage>
</organism>
<name>A0AAE0BTR2_9CHLO</name>
<evidence type="ECO:0000256" key="1">
    <source>
        <dbReference type="SAM" id="SignalP"/>
    </source>
</evidence>
<proteinExistence type="predicted"/>
<sequence length="80" mass="8480">MKYPFSSALGGVSLVVVLQALVTQLVTWKQHQSAGQGRAAGTVTSAAVPTGDDEANVQALLLEAVLKRIETIQSFVKVER</sequence>
<reference evidence="2 3" key="1">
    <citation type="journal article" date="2015" name="Genome Biol. Evol.">
        <title>Comparative Genomics of a Bacterivorous Green Alga Reveals Evolutionary Causalities and Consequences of Phago-Mixotrophic Mode of Nutrition.</title>
        <authorList>
            <person name="Burns J.A."/>
            <person name="Paasch A."/>
            <person name="Narechania A."/>
            <person name="Kim E."/>
        </authorList>
    </citation>
    <scope>NUCLEOTIDE SEQUENCE [LARGE SCALE GENOMIC DNA]</scope>
    <source>
        <strain evidence="2 3">PLY_AMNH</strain>
    </source>
</reference>
<evidence type="ECO:0008006" key="4">
    <source>
        <dbReference type="Google" id="ProtNLM"/>
    </source>
</evidence>
<accession>A0AAE0BTR2</accession>
<keyword evidence="1" id="KW-0732">Signal</keyword>
<dbReference type="AlphaFoldDB" id="A0AAE0BTR2"/>
<dbReference type="EMBL" id="LGRX02033140">
    <property type="protein sequence ID" value="KAK3242668.1"/>
    <property type="molecule type" value="Genomic_DNA"/>
</dbReference>
<dbReference type="Proteomes" id="UP001190700">
    <property type="component" value="Unassembled WGS sequence"/>
</dbReference>
<comment type="caution">
    <text evidence="2">The sequence shown here is derived from an EMBL/GenBank/DDBJ whole genome shotgun (WGS) entry which is preliminary data.</text>
</comment>
<gene>
    <name evidence="2" type="ORF">CYMTET_47654</name>
</gene>
<feature type="signal peptide" evidence="1">
    <location>
        <begin position="1"/>
        <end position="20"/>
    </location>
</feature>
<evidence type="ECO:0000313" key="2">
    <source>
        <dbReference type="EMBL" id="KAK3242668.1"/>
    </source>
</evidence>
<protein>
    <recommendedName>
        <fullName evidence="4">Secreted protein</fullName>
    </recommendedName>
</protein>
<evidence type="ECO:0000313" key="3">
    <source>
        <dbReference type="Proteomes" id="UP001190700"/>
    </source>
</evidence>